<protein>
    <recommendedName>
        <fullName evidence="1">DUF5615 domain-containing protein</fullName>
    </recommendedName>
</protein>
<name>A0A450TXS1_9GAMM</name>
<accession>A0A450TXS1</accession>
<dbReference type="InterPro" id="IPR041049">
    <property type="entry name" value="DUF5615"/>
</dbReference>
<sequence>MSARKVLLDECVPRKLARYITGHEVSTVQRAGWVSFENGDLLRRAETHFDVLITIDRNFMYQQNLPGFEMAVIVLTRGHNKVEDLLPLIPRLLDTIPVIEYGTAIVLDTP</sequence>
<organism evidence="2">
    <name type="scientific">Candidatus Kentrum sp. FW</name>
    <dbReference type="NCBI Taxonomy" id="2126338"/>
    <lineage>
        <taxon>Bacteria</taxon>
        <taxon>Pseudomonadati</taxon>
        <taxon>Pseudomonadota</taxon>
        <taxon>Gammaproteobacteria</taxon>
        <taxon>Candidatus Kentrum</taxon>
    </lineage>
</organism>
<gene>
    <name evidence="2" type="ORF">BECKFW1821C_GA0114237_105720</name>
</gene>
<evidence type="ECO:0000259" key="1">
    <source>
        <dbReference type="Pfam" id="PF18480"/>
    </source>
</evidence>
<reference evidence="2" key="1">
    <citation type="submission" date="2019-02" db="EMBL/GenBank/DDBJ databases">
        <authorList>
            <person name="Gruber-Vodicka R. H."/>
            <person name="Seah K. B. B."/>
        </authorList>
    </citation>
    <scope>NUCLEOTIDE SEQUENCE</scope>
    <source>
        <strain evidence="2">BECK_BZ131</strain>
    </source>
</reference>
<evidence type="ECO:0000313" key="2">
    <source>
        <dbReference type="EMBL" id="VFJ74082.1"/>
    </source>
</evidence>
<proteinExistence type="predicted"/>
<dbReference type="EMBL" id="CAADFE010000057">
    <property type="protein sequence ID" value="VFJ74082.1"/>
    <property type="molecule type" value="Genomic_DNA"/>
</dbReference>
<feature type="domain" description="DUF5615" evidence="1">
    <location>
        <begin position="5"/>
        <end position="105"/>
    </location>
</feature>
<dbReference type="AlphaFoldDB" id="A0A450TXS1"/>
<dbReference type="Pfam" id="PF18480">
    <property type="entry name" value="DUF5615"/>
    <property type="match status" value="1"/>
</dbReference>